<keyword evidence="1" id="KW-1133">Transmembrane helix</keyword>
<feature type="transmembrane region" description="Helical" evidence="1">
    <location>
        <begin position="38"/>
        <end position="55"/>
    </location>
</feature>
<gene>
    <name evidence="2" type="ORF">H9L19_06370</name>
</gene>
<accession>A0A7G9T4I2</accession>
<dbReference type="KEGG" id="wdi:H9L19_06370"/>
<feature type="transmembrane region" description="Helical" evidence="1">
    <location>
        <begin position="6"/>
        <end position="26"/>
    </location>
</feature>
<dbReference type="RefSeq" id="WP_187528842.1">
    <property type="nucleotide sequence ID" value="NZ_CP060724.1"/>
</dbReference>
<evidence type="ECO:0000256" key="1">
    <source>
        <dbReference type="SAM" id="Phobius"/>
    </source>
</evidence>
<reference evidence="2 3" key="1">
    <citation type="submission" date="2020-08" db="EMBL/GenBank/DDBJ databases">
        <title>Genome sequence of Weissella diestrammenae KACC 16890T.</title>
        <authorList>
            <person name="Hyun D.-W."/>
            <person name="Bae J.-W."/>
        </authorList>
    </citation>
    <scope>NUCLEOTIDE SEQUENCE [LARGE SCALE GENOMIC DNA]</scope>
    <source>
        <strain evidence="2 3">KACC 16890</strain>
    </source>
</reference>
<organism evidence="2 3">
    <name type="scientific">Weissella diestrammenae</name>
    <dbReference type="NCBI Taxonomy" id="1162633"/>
    <lineage>
        <taxon>Bacteria</taxon>
        <taxon>Bacillati</taxon>
        <taxon>Bacillota</taxon>
        <taxon>Bacilli</taxon>
        <taxon>Lactobacillales</taxon>
        <taxon>Lactobacillaceae</taxon>
        <taxon>Weissella</taxon>
    </lineage>
</organism>
<evidence type="ECO:0000313" key="3">
    <source>
        <dbReference type="Proteomes" id="UP000515800"/>
    </source>
</evidence>
<dbReference type="EMBL" id="CP060724">
    <property type="protein sequence ID" value="QNN75007.1"/>
    <property type="molecule type" value="Genomic_DNA"/>
</dbReference>
<name>A0A7G9T4I2_9LACO</name>
<evidence type="ECO:0000313" key="2">
    <source>
        <dbReference type="EMBL" id="QNN75007.1"/>
    </source>
</evidence>
<proteinExistence type="predicted"/>
<protein>
    <submittedName>
        <fullName evidence="2">Uncharacterized protein</fullName>
    </submittedName>
</protein>
<dbReference type="Proteomes" id="UP000515800">
    <property type="component" value="Chromosome"/>
</dbReference>
<keyword evidence="1" id="KW-0812">Transmembrane</keyword>
<keyword evidence="1" id="KW-0472">Membrane</keyword>
<dbReference type="AlphaFoldDB" id="A0A7G9T4I2"/>
<keyword evidence="3" id="KW-1185">Reference proteome</keyword>
<sequence length="280" mass="32956">MNKKFGFTIIIFLVLSYGMFITMELIDNNINLISKTSPIGALISVVISVILTMIVNKQNKEDQERKIREEVGRETTKLRNDLWINRYRDERKVLKNMLEIISNLSSTSTSLMSSFEKNQMDEWTEIEMNFGSLFNQLIKEGADMITPQRILGSSLKRCQSEFEKIRSRYNLENDKNQYKWFVTYCKNEYFYNKKIDDFNDAGQLIHLLTRTIVTYDESARNIQLRQDGLKLDRAGKTKQQQNLNQYRDDIFAIIGVLLMLKAVVTSRISKMRQLEELRRN</sequence>